<evidence type="ECO:0000313" key="2">
    <source>
        <dbReference type="Proteomes" id="UP001558652"/>
    </source>
</evidence>
<comment type="caution">
    <text evidence="1">The sequence shown here is derived from an EMBL/GenBank/DDBJ whole genome shotgun (WGS) entry which is preliminary data.</text>
</comment>
<gene>
    <name evidence="1" type="ORF">AAG570_009353</name>
</gene>
<dbReference type="Proteomes" id="UP001558652">
    <property type="component" value="Unassembled WGS sequence"/>
</dbReference>
<sequence length="172" mass="19706">MHFQFSGKPEPLVFLTPQVFFDCLMERFLAPSIGVRRRRLPNQVATITRKESPPLGTFYNYTWHISNILHAKAIFDTPLMVLNVTRSFVQNPDGTYDDFDPTPDETTLYPRKEGEAIIRPMELKTYLKIGKTSAEQTTPSLLSIDWTPNVLPISKIGELKITFEFGHTHSFS</sequence>
<name>A0ABD0YNX2_9HEMI</name>
<dbReference type="AlphaFoldDB" id="A0ABD0YNX2"/>
<evidence type="ECO:0000313" key="1">
    <source>
        <dbReference type="EMBL" id="KAL1137657.1"/>
    </source>
</evidence>
<dbReference type="EMBL" id="JBFDAA010000004">
    <property type="protein sequence ID" value="KAL1137657.1"/>
    <property type="molecule type" value="Genomic_DNA"/>
</dbReference>
<keyword evidence="2" id="KW-1185">Reference proteome</keyword>
<proteinExistence type="predicted"/>
<protein>
    <submittedName>
        <fullName evidence="1">Uncharacterized protein</fullName>
    </submittedName>
</protein>
<reference evidence="1 2" key="1">
    <citation type="submission" date="2024-07" db="EMBL/GenBank/DDBJ databases">
        <title>Chromosome-level genome assembly of the water stick insect Ranatra chinensis (Heteroptera: Nepidae).</title>
        <authorList>
            <person name="Liu X."/>
        </authorList>
    </citation>
    <scope>NUCLEOTIDE SEQUENCE [LARGE SCALE GENOMIC DNA]</scope>
    <source>
        <strain evidence="1">Cailab_2021Rc</strain>
        <tissue evidence="1">Muscle</tissue>
    </source>
</reference>
<accession>A0ABD0YNX2</accession>
<organism evidence="1 2">
    <name type="scientific">Ranatra chinensis</name>
    <dbReference type="NCBI Taxonomy" id="642074"/>
    <lineage>
        <taxon>Eukaryota</taxon>
        <taxon>Metazoa</taxon>
        <taxon>Ecdysozoa</taxon>
        <taxon>Arthropoda</taxon>
        <taxon>Hexapoda</taxon>
        <taxon>Insecta</taxon>
        <taxon>Pterygota</taxon>
        <taxon>Neoptera</taxon>
        <taxon>Paraneoptera</taxon>
        <taxon>Hemiptera</taxon>
        <taxon>Heteroptera</taxon>
        <taxon>Panheteroptera</taxon>
        <taxon>Nepomorpha</taxon>
        <taxon>Nepidae</taxon>
        <taxon>Ranatrinae</taxon>
        <taxon>Ranatra</taxon>
    </lineage>
</organism>
<dbReference type="PANTHER" id="PTHR13518:SF1">
    <property type="entry name" value="C2ORF42 HOMOLOG"/>
    <property type="match status" value="1"/>
</dbReference>
<dbReference type="PANTHER" id="PTHR13518">
    <property type="entry name" value="PUTATIVE TREBLE-CLEF ZINC-FINGER C2ORF42 FAMILY MEMBER"/>
    <property type="match status" value="1"/>
</dbReference>
<dbReference type="InterPro" id="IPR026049">
    <property type="entry name" value="C2orf42"/>
</dbReference>